<proteinExistence type="predicted"/>
<evidence type="ECO:0000256" key="1">
    <source>
        <dbReference type="SAM" id="MobiDB-lite"/>
    </source>
</evidence>
<protein>
    <submittedName>
        <fullName evidence="5">Putative secreted protein</fullName>
    </submittedName>
</protein>
<feature type="domain" description="LytR/CpsA/Psr regulator C-terminal" evidence="3">
    <location>
        <begin position="226"/>
        <end position="330"/>
    </location>
</feature>
<evidence type="ECO:0000313" key="7">
    <source>
        <dbReference type="Proteomes" id="UP000215374"/>
    </source>
</evidence>
<evidence type="ECO:0000313" key="6">
    <source>
        <dbReference type="Proteomes" id="UP000028780"/>
    </source>
</evidence>
<dbReference type="Pfam" id="PF13399">
    <property type="entry name" value="LytR_C"/>
    <property type="match status" value="1"/>
</dbReference>
<dbReference type="EMBL" id="LT906467">
    <property type="protein sequence ID" value="SNV83515.1"/>
    <property type="molecule type" value="Genomic_DNA"/>
</dbReference>
<evidence type="ECO:0000313" key="5">
    <source>
        <dbReference type="EMBL" id="SNV83515.1"/>
    </source>
</evidence>
<sequence length="332" mass="34503">MADVNTVNPGDGHRGRDEFPRESDEYRGAHRRADEPDEAYEDYQGYEDYADEPEYVEAEPVEEAGAGYVSADEARAGSTAVAAGAGAAAAAPAAARLPKRGLAMILLAVGLLLLLWGIFALGQNKDSSENAAQETQASQSADKGAADSNAPGANNDANANDQTANGADNNAADKPDAQNPADRENNPDAANPDADRENNAENPDANNPDNPAQPNPAAPDLTAQNAQVYVYNNSGVPDLANQTAGKLGGQYSVANKSQDAAAMNMPEQTFGVFPETFVFYNPQVAGAEQVAADIAQRVGGTPRATNDLPGADTQLPSEALQNRHAITVVLAG</sequence>
<name>A0A076NPX0_9CORY</name>
<dbReference type="KEGG" id="cii:CIMIT_10395"/>
<dbReference type="AlphaFoldDB" id="A0A076NPX0"/>
<keyword evidence="6" id="KW-1185">Reference proteome</keyword>
<feature type="compositionally biased region" description="Polar residues" evidence="1">
    <location>
        <begin position="130"/>
        <end position="141"/>
    </location>
</feature>
<evidence type="ECO:0000256" key="2">
    <source>
        <dbReference type="SAM" id="Phobius"/>
    </source>
</evidence>
<keyword evidence="2" id="KW-1133">Transmembrane helix</keyword>
<dbReference type="InterPro" id="IPR027381">
    <property type="entry name" value="LytR/CpsA/Psr_C"/>
</dbReference>
<evidence type="ECO:0000313" key="4">
    <source>
        <dbReference type="EMBL" id="AIJ34236.1"/>
    </source>
</evidence>
<feature type="compositionally biased region" description="Basic and acidic residues" evidence="1">
    <location>
        <begin position="11"/>
        <end position="34"/>
    </location>
</feature>
<keyword evidence="2" id="KW-0812">Transmembrane</keyword>
<keyword evidence="2" id="KW-0472">Membrane</keyword>
<reference evidence="5 7" key="2">
    <citation type="submission" date="2017-06" db="EMBL/GenBank/DDBJ databases">
        <authorList>
            <consortium name="Pathogen Informatics"/>
        </authorList>
    </citation>
    <scope>NUCLEOTIDE SEQUENCE [LARGE SCALE GENOMIC DNA]</scope>
    <source>
        <strain evidence="5 7">NCTC13015</strain>
    </source>
</reference>
<feature type="compositionally biased region" description="Basic and acidic residues" evidence="1">
    <location>
        <begin position="171"/>
        <end position="186"/>
    </location>
</feature>
<dbReference type="HOGENOM" id="CLU_073279_0_1_11"/>
<feature type="region of interest" description="Disordered" evidence="1">
    <location>
        <begin position="1"/>
        <end position="47"/>
    </location>
</feature>
<feature type="compositionally biased region" description="Low complexity" evidence="1">
    <location>
        <begin position="146"/>
        <end position="170"/>
    </location>
</feature>
<evidence type="ECO:0000259" key="3">
    <source>
        <dbReference type="Pfam" id="PF13399"/>
    </source>
</evidence>
<organism evidence="4 6">
    <name type="scientific">Corynebacterium imitans</name>
    <dbReference type="NCBI Taxonomy" id="156978"/>
    <lineage>
        <taxon>Bacteria</taxon>
        <taxon>Bacillati</taxon>
        <taxon>Actinomycetota</taxon>
        <taxon>Actinomycetes</taxon>
        <taxon>Mycobacteriales</taxon>
        <taxon>Corynebacteriaceae</taxon>
        <taxon>Corynebacterium</taxon>
    </lineage>
</organism>
<feature type="compositionally biased region" description="Low complexity" evidence="1">
    <location>
        <begin position="200"/>
        <end position="210"/>
    </location>
</feature>
<feature type="compositionally biased region" description="Acidic residues" evidence="1">
    <location>
        <begin position="35"/>
        <end position="47"/>
    </location>
</feature>
<feature type="region of interest" description="Disordered" evidence="1">
    <location>
        <begin position="130"/>
        <end position="219"/>
    </location>
</feature>
<feature type="transmembrane region" description="Helical" evidence="2">
    <location>
        <begin position="102"/>
        <end position="122"/>
    </location>
</feature>
<gene>
    <name evidence="4" type="ORF">CIMIT_10395</name>
    <name evidence="5" type="ORF">SAMEA4535761_02137</name>
</gene>
<dbReference type="Gene3D" id="3.30.70.2390">
    <property type="match status" value="1"/>
</dbReference>
<reference evidence="4 6" key="1">
    <citation type="submission" date="2014-08" db="EMBL/GenBank/DDBJ databases">
        <title>Complete genome sequence of Corynebacterium imitans DSM 44264, isolated from a five-month-old boy with suspected pharyngeal diphtheria.</title>
        <authorList>
            <person name="Mollmann S."/>
            <person name="Albersmeier A."/>
            <person name="Ruckert C."/>
            <person name="Tauch A."/>
        </authorList>
    </citation>
    <scope>NUCLEOTIDE SEQUENCE [LARGE SCALE GENOMIC DNA]</scope>
    <source>
        <strain evidence="4 6">DSM 44264</strain>
    </source>
</reference>
<dbReference type="Proteomes" id="UP000028780">
    <property type="component" value="Chromosome"/>
</dbReference>
<dbReference type="EMBL" id="CP009211">
    <property type="protein sequence ID" value="AIJ34236.1"/>
    <property type="molecule type" value="Genomic_DNA"/>
</dbReference>
<accession>A0A076NPX0</accession>
<dbReference type="Proteomes" id="UP000215374">
    <property type="component" value="Chromosome 1"/>
</dbReference>